<proteinExistence type="predicted"/>
<accession>A0A2Z2NX12</accession>
<dbReference type="InterPro" id="IPR013630">
    <property type="entry name" value="Methyltransf_Zn-bd_dom_put"/>
</dbReference>
<dbReference type="PANTHER" id="PTHR43861">
    <property type="entry name" value="TRANS-ACONITATE 2-METHYLTRANSFERASE-RELATED"/>
    <property type="match status" value="1"/>
</dbReference>
<feature type="domain" description="Methyltransferase putative zinc binding" evidence="2">
    <location>
        <begin position="43"/>
        <end position="104"/>
    </location>
</feature>
<protein>
    <recommendedName>
        <fullName evidence="6">Ubiquinone biosynthesis O-methyltransferase</fullName>
    </recommendedName>
</protein>
<dbReference type="KEGG" id="gai:IMCC3135_22305"/>
<dbReference type="Gene3D" id="3.40.50.720">
    <property type="entry name" value="NAD(P)-binding Rossmann-like Domain"/>
    <property type="match status" value="1"/>
</dbReference>
<sequence>MDKSVNSLNFNSDDTIQEPSIDASSQGKQAVKTVQSAEPVMNCRFCGTGLEHTMVNLGLSPLCEDFISPSEMNSPEVFLPLEVLVCSECWLVQAKEYCSNTDIFDDDYGYYSSYSTSWLKHASKYVDMAIPRFNLNADSFVVEVASNDGYLLKNFVQKGIPCLGIDPAGNVAKAAKTVGVDTRVEFFTDELARGMRDAGEQADLIIGNNVLAHTPYVNDFIAAVATLLKAEGTATFEFPHLLQLIEQCQFDTIYHEHYSYYSLYTISRMFESVGLQVVDVEKLETAGGSLRVFLKHQAAGSTPTAAVAEVLVEETDAGLRDMKTYLEFGARAAEIKNELLTLLIQLKRDGKRVIGYGAPGKGNTMLNYCGIKTDLLPSTCDKSLHKHGRFCPGSRIPIFPPEHIDEMKPDYVLILPWNLQREIMDQLAHVREWGCKFIVPIPHPLILD</sequence>
<evidence type="ECO:0008006" key="6">
    <source>
        <dbReference type="Google" id="ProtNLM"/>
    </source>
</evidence>
<dbReference type="AlphaFoldDB" id="A0A2Z2NX12"/>
<evidence type="ECO:0000256" key="1">
    <source>
        <dbReference type="SAM" id="MobiDB-lite"/>
    </source>
</evidence>
<name>A0A2Z2NX12_9GAMM</name>
<dbReference type="Proteomes" id="UP000250079">
    <property type="component" value="Chromosome"/>
</dbReference>
<dbReference type="InterPro" id="IPR029063">
    <property type="entry name" value="SAM-dependent_MTases_sf"/>
</dbReference>
<keyword evidence="5" id="KW-1185">Reference proteome</keyword>
<evidence type="ECO:0000313" key="4">
    <source>
        <dbReference type="EMBL" id="ASJ74531.1"/>
    </source>
</evidence>
<dbReference type="EMBL" id="CP018632">
    <property type="protein sequence ID" value="ASJ74531.1"/>
    <property type="molecule type" value="Genomic_DNA"/>
</dbReference>
<dbReference type="Gene3D" id="6.10.250.3100">
    <property type="match status" value="1"/>
</dbReference>
<evidence type="ECO:0000259" key="3">
    <source>
        <dbReference type="Pfam" id="PF08484"/>
    </source>
</evidence>
<gene>
    <name evidence="4" type="ORF">IMCC3135_22305</name>
</gene>
<dbReference type="Gene3D" id="6.20.50.110">
    <property type="entry name" value="Methyltransferase, zinc-binding domain"/>
    <property type="match status" value="1"/>
</dbReference>
<dbReference type="Pfam" id="PF13489">
    <property type="entry name" value="Methyltransf_23"/>
    <property type="match status" value="1"/>
</dbReference>
<dbReference type="RefSeq" id="WP_205737668.1">
    <property type="nucleotide sequence ID" value="NZ_CP018632.1"/>
</dbReference>
<dbReference type="SUPFAM" id="SSF53335">
    <property type="entry name" value="S-adenosyl-L-methionine-dependent methyltransferases"/>
    <property type="match status" value="1"/>
</dbReference>
<dbReference type="PANTHER" id="PTHR43861:SF5">
    <property type="entry name" value="BLL5978 PROTEIN"/>
    <property type="match status" value="1"/>
</dbReference>
<feature type="domain" description="C-methyltransferase" evidence="3">
    <location>
        <begin position="285"/>
        <end position="442"/>
    </location>
</feature>
<feature type="region of interest" description="Disordered" evidence="1">
    <location>
        <begin position="1"/>
        <end position="24"/>
    </location>
</feature>
<dbReference type="Pfam" id="PF08484">
    <property type="entry name" value="Methyltransf_14"/>
    <property type="match status" value="1"/>
</dbReference>
<organism evidence="4 5">
    <name type="scientific">Granulosicoccus antarcticus IMCC3135</name>
    <dbReference type="NCBI Taxonomy" id="1192854"/>
    <lineage>
        <taxon>Bacteria</taxon>
        <taxon>Pseudomonadati</taxon>
        <taxon>Pseudomonadota</taxon>
        <taxon>Gammaproteobacteria</taxon>
        <taxon>Chromatiales</taxon>
        <taxon>Granulosicoccaceae</taxon>
        <taxon>Granulosicoccus</taxon>
    </lineage>
</organism>
<dbReference type="InterPro" id="IPR013691">
    <property type="entry name" value="MeTrfase_14"/>
</dbReference>
<dbReference type="Gene3D" id="3.40.50.150">
    <property type="entry name" value="Vaccinia Virus protein VP39"/>
    <property type="match status" value="1"/>
</dbReference>
<dbReference type="InterPro" id="IPR038576">
    <property type="entry name" value="Methyltransf_Zn-bd_dom_put_sf"/>
</dbReference>
<evidence type="ECO:0000313" key="5">
    <source>
        <dbReference type="Proteomes" id="UP000250079"/>
    </source>
</evidence>
<evidence type="ECO:0000259" key="2">
    <source>
        <dbReference type="Pfam" id="PF08421"/>
    </source>
</evidence>
<reference evidence="4 5" key="1">
    <citation type="submission" date="2016-12" db="EMBL/GenBank/DDBJ databases">
        <authorList>
            <person name="Song W.-J."/>
            <person name="Kurnit D.M."/>
        </authorList>
    </citation>
    <scope>NUCLEOTIDE SEQUENCE [LARGE SCALE GENOMIC DNA]</scope>
    <source>
        <strain evidence="4 5">IMCC3135</strain>
    </source>
</reference>
<dbReference type="Pfam" id="PF08421">
    <property type="entry name" value="Methyltransf_13"/>
    <property type="match status" value="1"/>
</dbReference>